<dbReference type="Gene3D" id="3.40.50.300">
    <property type="entry name" value="P-loop containing nucleotide triphosphate hydrolases"/>
    <property type="match status" value="1"/>
</dbReference>
<dbReference type="SUPFAM" id="SSF52540">
    <property type="entry name" value="P-loop containing nucleoside triphosphate hydrolases"/>
    <property type="match status" value="1"/>
</dbReference>
<evidence type="ECO:0000313" key="1">
    <source>
        <dbReference type="EMBL" id="GAW97526.1"/>
    </source>
</evidence>
<organism evidence="1 2">
    <name type="scientific">Colwellia marinimaniae</name>
    <dbReference type="NCBI Taxonomy" id="1513592"/>
    <lineage>
        <taxon>Bacteria</taxon>
        <taxon>Pseudomonadati</taxon>
        <taxon>Pseudomonadota</taxon>
        <taxon>Gammaproteobacteria</taxon>
        <taxon>Alteromonadales</taxon>
        <taxon>Colwelliaceae</taxon>
        <taxon>Colwellia</taxon>
    </lineage>
</organism>
<accession>A0ABQ0N0Q4</accession>
<keyword evidence="2" id="KW-1185">Reference proteome</keyword>
<reference evidence="1 2" key="1">
    <citation type="submission" date="2017-06" db="EMBL/GenBank/DDBJ databases">
        <title>Whole Genome Sequences of Colwellia marinimaniae MTCD1.</title>
        <authorList>
            <person name="Kusumoto H."/>
            <person name="Inoue M."/>
            <person name="Tanikawa K."/>
            <person name="Maeji H."/>
            <person name="Cameron J.H."/>
            <person name="Bartlett D.H."/>
        </authorList>
    </citation>
    <scope>NUCLEOTIDE SEQUENCE [LARGE SCALE GENOMIC DNA]</scope>
    <source>
        <strain evidence="1 2">MTCD1</strain>
    </source>
</reference>
<proteinExistence type="predicted"/>
<comment type="caution">
    <text evidence="1">The sequence shown here is derived from an EMBL/GenBank/DDBJ whole genome shotgun (WGS) entry which is preliminary data.</text>
</comment>
<dbReference type="InterPro" id="IPR027417">
    <property type="entry name" value="P-loop_NTPase"/>
</dbReference>
<dbReference type="RefSeq" id="WP_057180561.1">
    <property type="nucleotide sequence ID" value="NZ_BDQM01000036.1"/>
</dbReference>
<sequence length="163" mass="18601">MYTTDTLNSNVINKAFNTPLAQQTWLKLANVANHQELSCLYADICQQHTQQKKWVLFINPEEASLEQLAHTHGVDISKVLCVSFKGKNKVKHLLDKHSAHLDIEQIKRVLCRGNCSAVILSNASFRDDEIAELDSCARLGKTQCVLLKNLRKNELTRHYRHSH</sequence>
<dbReference type="EMBL" id="BDQM01000036">
    <property type="protein sequence ID" value="GAW97526.1"/>
    <property type="molecule type" value="Genomic_DNA"/>
</dbReference>
<evidence type="ECO:0000313" key="2">
    <source>
        <dbReference type="Proteomes" id="UP000197068"/>
    </source>
</evidence>
<gene>
    <name evidence="1" type="primary">sulA</name>
    <name evidence="1" type="ORF">MTCD1_03153</name>
</gene>
<protein>
    <submittedName>
        <fullName evidence="1">Cell division inhibitor SulA</fullName>
    </submittedName>
</protein>
<dbReference type="Proteomes" id="UP000197068">
    <property type="component" value="Unassembled WGS sequence"/>
</dbReference>
<name>A0ABQ0N0Q4_9GAMM</name>